<evidence type="ECO:0000313" key="3">
    <source>
        <dbReference type="Proteomes" id="UP000286862"/>
    </source>
</evidence>
<keyword evidence="1" id="KW-1133">Transmembrane helix</keyword>
<feature type="transmembrane region" description="Helical" evidence="1">
    <location>
        <begin position="88"/>
        <end position="107"/>
    </location>
</feature>
<evidence type="ECO:0000313" key="2">
    <source>
        <dbReference type="EMBL" id="RWX48454.1"/>
    </source>
</evidence>
<name>A0A3S4TDY7_9BACT</name>
<accession>A0A3S4TDY7</accession>
<evidence type="ECO:0000256" key="1">
    <source>
        <dbReference type="SAM" id="Phobius"/>
    </source>
</evidence>
<feature type="transmembrane region" description="Helical" evidence="1">
    <location>
        <begin position="141"/>
        <end position="168"/>
    </location>
</feature>
<dbReference type="AlphaFoldDB" id="A0A3S4TDY7"/>
<dbReference type="EMBL" id="MTKQ01000093">
    <property type="protein sequence ID" value="RWX48454.1"/>
    <property type="molecule type" value="Genomic_DNA"/>
</dbReference>
<protein>
    <submittedName>
        <fullName evidence="2">Uncharacterized protein</fullName>
    </submittedName>
</protein>
<keyword evidence="1" id="KW-0812">Transmembrane</keyword>
<dbReference type="Proteomes" id="UP000286862">
    <property type="component" value="Unassembled WGS sequence"/>
</dbReference>
<proteinExistence type="predicted"/>
<comment type="caution">
    <text evidence="2">The sequence shown here is derived from an EMBL/GenBank/DDBJ whole genome shotgun (WGS) entry which is preliminary data.</text>
</comment>
<sequence>MNNNEEGNSGKKNRNPLMFGVILALLPAVTYLIGISFYQGYQAAFGISNSELPASTQYVYLCAYHAIGDLLLKNSKNLIEFITELPKYYLSAVILIIIGVSYFLLWLKKKDISPCCSNHLPKIEKILSWLHWKNNKLTKSVGIVVIATYLIAIFFYISLSLAIFWWLFYLPSYLAGQERAATLIKSFTEEGCHAHSKTRWDTCHIVIDKKGNTIHEGLLLKINDKEIVMFKKDGTYTFPRQNDWLIQRTLH</sequence>
<gene>
    <name evidence="2" type="ORF">VT99_10933</name>
</gene>
<keyword evidence="1" id="KW-0472">Membrane</keyword>
<feature type="transmembrane region" description="Helical" evidence="1">
    <location>
        <begin position="17"/>
        <end position="38"/>
    </location>
</feature>
<organism evidence="2 3">
    <name type="scientific">Candidatus Electrothrix marina</name>
    <dbReference type="NCBI Taxonomy" id="1859130"/>
    <lineage>
        <taxon>Bacteria</taxon>
        <taxon>Pseudomonadati</taxon>
        <taxon>Thermodesulfobacteriota</taxon>
        <taxon>Desulfobulbia</taxon>
        <taxon>Desulfobulbales</taxon>
        <taxon>Desulfobulbaceae</taxon>
        <taxon>Candidatus Electrothrix</taxon>
    </lineage>
</organism>
<reference evidence="2 3" key="1">
    <citation type="submission" date="2017-01" db="EMBL/GenBank/DDBJ databases">
        <title>The cable genome- insights into the physiology and evolution of filamentous bacteria capable of sulfide oxidation via long distance electron transfer.</title>
        <authorList>
            <person name="Schreiber L."/>
            <person name="Bjerg J.T."/>
            <person name="Boggild A."/>
            <person name="Van De Vossenberg J."/>
            <person name="Meysman F."/>
            <person name="Nielsen L.P."/>
            <person name="Schramm A."/>
            <person name="Kjeldsen K.U."/>
        </authorList>
    </citation>
    <scope>NUCLEOTIDE SEQUENCE [LARGE SCALE GENOMIC DNA]</scope>
    <source>
        <strain evidence="2">A2</strain>
    </source>
</reference>